<evidence type="ECO:0000313" key="3">
    <source>
        <dbReference type="Proteomes" id="UP000008387"/>
    </source>
</evidence>
<dbReference type="PROSITE" id="PS51257">
    <property type="entry name" value="PROKAR_LIPOPROTEIN"/>
    <property type="match status" value="1"/>
</dbReference>
<dbReference type="STRING" id="1002804.HBZC1_16170"/>
<accession>F8KP93</accession>
<reference evidence="2 3" key="1">
    <citation type="journal article" date="2011" name="J. Bacteriol.">
        <title>Genome sequence of Helicobacter bizzozeronii strain CIII-1, an isolate from human gastric mucosa.</title>
        <authorList>
            <person name="Schott T."/>
            <person name="Rossi M."/>
            <person name="Hanninen M.L."/>
        </authorList>
    </citation>
    <scope>NUCLEOTIDE SEQUENCE [LARGE SCALE GENOMIC DNA]</scope>
    <source>
        <strain evidence="2 3">CIII-1</strain>
    </source>
</reference>
<dbReference type="HOGENOM" id="CLU_3270991_0_0_7"/>
<dbReference type="EMBL" id="FR871757">
    <property type="protein sequence ID" value="CCB80603.1"/>
    <property type="molecule type" value="Genomic_DNA"/>
</dbReference>
<name>F8KP93_HELBC</name>
<dbReference type="KEGG" id="hbi:HBZC1_16170"/>
<keyword evidence="3" id="KW-1185">Reference proteome</keyword>
<dbReference type="RefSeq" id="WP_013890996.1">
    <property type="nucleotide sequence ID" value="NC_015674.1"/>
</dbReference>
<gene>
    <name evidence="2" type="ordered locus">HBZC1_16170</name>
</gene>
<proteinExistence type="predicted"/>
<feature type="compositionally biased region" description="Polar residues" evidence="1">
    <location>
        <begin position="29"/>
        <end position="44"/>
    </location>
</feature>
<feature type="region of interest" description="Disordered" evidence="1">
    <location>
        <begin position="27"/>
        <end position="50"/>
    </location>
</feature>
<sequence>MRVFHGLILACLLGGCGYKAPPFYKSAKPQPSSHHTPAPTTNHSIQEEGD</sequence>
<dbReference type="AlphaFoldDB" id="F8KP93"/>
<dbReference type="Proteomes" id="UP000008387">
    <property type="component" value="Chromosome"/>
</dbReference>
<protein>
    <recommendedName>
        <fullName evidence="4">Lipoprotein</fullName>
    </recommendedName>
</protein>
<evidence type="ECO:0008006" key="4">
    <source>
        <dbReference type="Google" id="ProtNLM"/>
    </source>
</evidence>
<organism evidence="2 3">
    <name type="scientific">Helicobacter bizzozeronii (strain CIII-1)</name>
    <dbReference type="NCBI Taxonomy" id="1002804"/>
    <lineage>
        <taxon>Bacteria</taxon>
        <taxon>Pseudomonadati</taxon>
        <taxon>Campylobacterota</taxon>
        <taxon>Epsilonproteobacteria</taxon>
        <taxon>Campylobacterales</taxon>
        <taxon>Helicobacteraceae</taxon>
        <taxon>Helicobacter</taxon>
    </lineage>
</organism>
<evidence type="ECO:0000256" key="1">
    <source>
        <dbReference type="SAM" id="MobiDB-lite"/>
    </source>
</evidence>
<evidence type="ECO:0000313" key="2">
    <source>
        <dbReference type="EMBL" id="CCB80603.1"/>
    </source>
</evidence>